<evidence type="ECO:0000313" key="3">
    <source>
        <dbReference type="Proteomes" id="UP001218638"/>
    </source>
</evidence>
<keyword evidence="3" id="KW-1185">Reference proteome</keyword>
<organism evidence="2 3">
    <name type="scientific">Synoicihabitans lomoniglobus</name>
    <dbReference type="NCBI Taxonomy" id="2909285"/>
    <lineage>
        <taxon>Bacteria</taxon>
        <taxon>Pseudomonadati</taxon>
        <taxon>Verrucomicrobiota</taxon>
        <taxon>Opitutia</taxon>
        <taxon>Opitutales</taxon>
        <taxon>Opitutaceae</taxon>
        <taxon>Synoicihabitans</taxon>
    </lineage>
</organism>
<dbReference type="PANTHER" id="PTHR43610:SF1">
    <property type="entry name" value="N-ACETYLTRANSFERASE DOMAIN-CONTAINING PROTEIN"/>
    <property type="match status" value="1"/>
</dbReference>
<feature type="domain" description="N-acetyltransferase" evidence="1">
    <location>
        <begin position="24"/>
        <end position="191"/>
    </location>
</feature>
<sequence>MNSADTDPRPSFRVRPVTLANDHVQLEPMRPTHAPELFMIGQDEATWRYMPSPAFVAALDAANWVTAMLHDELAGSRVPLVVRRQCDDQVVGSTSLFDIRVPERAVEIGYTWYEPAACRTAVNTATKLLLLTHCFDTLGAERVQLKTDARNLASQRAIERLGATREGVLRHHMRVQNGFVRDSVYYSILANEWAPIRDRLTARLARG</sequence>
<name>A0AAE9ZXL5_9BACT</name>
<dbReference type="GO" id="GO:0016747">
    <property type="term" value="F:acyltransferase activity, transferring groups other than amino-acyl groups"/>
    <property type="evidence" value="ECO:0007669"/>
    <property type="project" value="InterPro"/>
</dbReference>
<accession>A0AAE9ZXL5</accession>
<dbReference type="RefSeq" id="WP_330928338.1">
    <property type="nucleotide sequence ID" value="NZ_CP119075.1"/>
</dbReference>
<gene>
    <name evidence="2" type="ORF">PXH66_21815</name>
</gene>
<dbReference type="Gene3D" id="3.40.630.30">
    <property type="match status" value="1"/>
</dbReference>
<evidence type="ECO:0000259" key="1">
    <source>
        <dbReference type="PROSITE" id="PS51186"/>
    </source>
</evidence>
<dbReference type="InterPro" id="IPR016181">
    <property type="entry name" value="Acyl_CoA_acyltransferase"/>
</dbReference>
<dbReference type="AlphaFoldDB" id="A0AAE9ZXL5"/>
<dbReference type="PANTHER" id="PTHR43610">
    <property type="entry name" value="BLL6696 PROTEIN"/>
    <property type="match status" value="1"/>
</dbReference>
<evidence type="ECO:0000313" key="2">
    <source>
        <dbReference type="EMBL" id="WED64994.1"/>
    </source>
</evidence>
<dbReference type="KEGG" id="slom:PXH66_21815"/>
<reference evidence="2" key="1">
    <citation type="submission" date="2023-03" db="EMBL/GenBank/DDBJ databases">
        <title>Lomoglobus Profundus gen. nov., sp. nov., a novel member of the phylum Verrucomicrobia, isolated from deep-marine sediment of South China Sea.</title>
        <authorList>
            <person name="Ahmad T."/>
            <person name="Ishaq S.E."/>
            <person name="Wang F."/>
        </authorList>
    </citation>
    <scope>NUCLEOTIDE SEQUENCE</scope>
    <source>
        <strain evidence="2">LMO-M01</strain>
    </source>
</reference>
<proteinExistence type="predicted"/>
<dbReference type="InterPro" id="IPR000182">
    <property type="entry name" value="GNAT_dom"/>
</dbReference>
<protein>
    <submittedName>
        <fullName evidence="2">GNAT family protein</fullName>
    </submittedName>
</protein>
<dbReference type="Proteomes" id="UP001218638">
    <property type="component" value="Chromosome"/>
</dbReference>
<dbReference type="SUPFAM" id="SSF55729">
    <property type="entry name" value="Acyl-CoA N-acyltransferases (Nat)"/>
    <property type="match status" value="1"/>
</dbReference>
<dbReference type="Pfam" id="PF13302">
    <property type="entry name" value="Acetyltransf_3"/>
    <property type="match status" value="1"/>
</dbReference>
<dbReference type="PROSITE" id="PS51186">
    <property type="entry name" value="GNAT"/>
    <property type="match status" value="1"/>
</dbReference>
<dbReference type="EMBL" id="CP119075">
    <property type="protein sequence ID" value="WED64994.1"/>
    <property type="molecule type" value="Genomic_DNA"/>
</dbReference>